<dbReference type="InterPro" id="IPR002347">
    <property type="entry name" value="SDR_fam"/>
</dbReference>
<accession>A0A1A0RHB5</accession>
<dbReference type="AlphaFoldDB" id="A0A1A0RHB5"/>
<proteinExistence type="predicted"/>
<dbReference type="InterPro" id="IPR036291">
    <property type="entry name" value="NAD(P)-bd_dom_sf"/>
</dbReference>
<dbReference type="Proteomes" id="UP000093902">
    <property type="component" value="Unassembled WGS sequence"/>
</dbReference>
<evidence type="ECO:0000313" key="3">
    <source>
        <dbReference type="Proteomes" id="UP000093902"/>
    </source>
</evidence>
<sequence>MKLNGRVALVTGGASGIGRASAVKLAAEGMRVCVVDIDGGAAEAAARSFGGLGFACDVSDPGEVEAAFSRCVSELGGVDLAFLNAGITIHWSGDIGSLDLGQYRRSVGVNLDGVVYGAVAAVKTMRSCGSAPKRAILATASLAGLVPWHPDPIYSLGKHGVVGFMRSIAPNLAPERIAVHTVCPGITETAVLGDRRKLVERVGVPVMEPDAIADAVLTAATAPLDATGSVWVAQHGKPAWPMTFTEVSGPDLRLNVPVAPRTKI</sequence>
<evidence type="ECO:0000256" key="1">
    <source>
        <dbReference type="ARBA" id="ARBA00023002"/>
    </source>
</evidence>
<dbReference type="PANTHER" id="PTHR44229">
    <property type="entry name" value="15-HYDROXYPROSTAGLANDIN DEHYDROGENASE [NAD(+)]"/>
    <property type="match status" value="1"/>
</dbReference>
<dbReference type="OrthoDB" id="4133661at2"/>
<comment type="caution">
    <text evidence="2">The sequence shown here is derived from an EMBL/GenBank/DDBJ whole genome shotgun (WGS) entry which is preliminary data.</text>
</comment>
<name>A0A1A0RHB5_MYCPR</name>
<dbReference type="Pfam" id="PF00106">
    <property type="entry name" value="adh_short"/>
    <property type="match status" value="1"/>
</dbReference>
<dbReference type="GO" id="GO:0016616">
    <property type="term" value="F:oxidoreductase activity, acting on the CH-OH group of donors, NAD or NADP as acceptor"/>
    <property type="evidence" value="ECO:0007669"/>
    <property type="project" value="TreeGrafter"/>
</dbReference>
<organism evidence="2 3">
    <name type="scientific">Mycolicibacterium peregrinum</name>
    <name type="common">Mycobacterium peregrinum</name>
    <dbReference type="NCBI Taxonomy" id="43304"/>
    <lineage>
        <taxon>Bacteria</taxon>
        <taxon>Bacillati</taxon>
        <taxon>Actinomycetota</taxon>
        <taxon>Actinomycetes</taxon>
        <taxon>Mycobacteriales</taxon>
        <taxon>Mycobacteriaceae</taxon>
        <taxon>Mycolicibacterium</taxon>
    </lineage>
</organism>
<reference evidence="3" key="1">
    <citation type="submission" date="2016-06" db="EMBL/GenBank/DDBJ databases">
        <authorList>
            <person name="Sutton G."/>
            <person name="Brinkac L."/>
            <person name="Sanka R."/>
            <person name="Adams M."/>
            <person name="Lau E."/>
            <person name="Mehaffy C."/>
            <person name="Tameris M."/>
            <person name="Hatherill M."/>
            <person name="Hanekom W."/>
            <person name="Mahomed H."/>
            <person name="Mcshane H."/>
        </authorList>
    </citation>
    <scope>NUCLEOTIDE SEQUENCE [LARGE SCALE GENOMIC DNA]</scope>
    <source>
        <strain evidence="3">852002-51209_SCH5440388</strain>
    </source>
</reference>
<dbReference type="GO" id="GO:0005737">
    <property type="term" value="C:cytoplasm"/>
    <property type="evidence" value="ECO:0007669"/>
    <property type="project" value="TreeGrafter"/>
</dbReference>
<dbReference type="Gene3D" id="3.40.50.720">
    <property type="entry name" value="NAD(P)-binding Rossmann-like Domain"/>
    <property type="match status" value="1"/>
</dbReference>
<dbReference type="SUPFAM" id="SSF51735">
    <property type="entry name" value="NAD(P)-binding Rossmann-fold domains"/>
    <property type="match status" value="1"/>
</dbReference>
<dbReference type="RefSeq" id="WP_064929576.1">
    <property type="nucleotide sequence ID" value="NZ_LZSO01000008.1"/>
</dbReference>
<gene>
    <name evidence="2" type="ORF">A5792_11395</name>
</gene>
<dbReference type="EMBL" id="LZSO01000008">
    <property type="protein sequence ID" value="OBB33697.1"/>
    <property type="molecule type" value="Genomic_DNA"/>
</dbReference>
<evidence type="ECO:0000313" key="2">
    <source>
        <dbReference type="EMBL" id="OBB33697.1"/>
    </source>
</evidence>
<dbReference type="PRINTS" id="PR00081">
    <property type="entry name" value="GDHRDH"/>
</dbReference>
<protein>
    <submittedName>
        <fullName evidence="2">Oxidoreductase</fullName>
    </submittedName>
</protein>
<dbReference type="PANTHER" id="PTHR44229:SF8">
    <property type="entry name" value="ALCOHOL DEHYDROGENASE-RELATED"/>
    <property type="match status" value="1"/>
</dbReference>
<keyword evidence="1" id="KW-0560">Oxidoreductase</keyword>